<gene>
    <name evidence="2" type="ORF">MF626_07125</name>
</gene>
<accession>A0AAE9PR79</accession>
<evidence type="ECO:0000256" key="1">
    <source>
        <dbReference type="SAM" id="MobiDB-lite"/>
    </source>
</evidence>
<proteinExistence type="predicted"/>
<organism evidence="2">
    <name type="scientific">Paenibacillus polymyxa</name>
    <name type="common">Bacillus polymyxa</name>
    <dbReference type="NCBI Taxonomy" id="1406"/>
    <lineage>
        <taxon>Bacteria</taxon>
        <taxon>Bacillati</taxon>
        <taxon>Bacillota</taxon>
        <taxon>Bacilli</taxon>
        <taxon>Bacillales</taxon>
        <taxon>Paenibacillaceae</taxon>
        <taxon>Paenibacillus</taxon>
    </lineage>
</organism>
<dbReference type="AlphaFoldDB" id="A0AAE9PR79"/>
<sequence>MDDVELETNYMVAGERNGFTEKRGEYSKKATQENGSNAGFERQ</sequence>
<feature type="region of interest" description="Disordered" evidence="1">
    <location>
        <begin position="15"/>
        <end position="43"/>
    </location>
</feature>
<name>A0AAE9PR79_PAEPO</name>
<dbReference type="RefSeq" id="WP_323873115.1">
    <property type="nucleotide sequence ID" value="NZ_CP097769.1"/>
</dbReference>
<dbReference type="EMBL" id="CP097770">
    <property type="protein sequence ID" value="UZP76277.1"/>
    <property type="molecule type" value="Genomic_DNA"/>
</dbReference>
<evidence type="ECO:0000313" key="2">
    <source>
        <dbReference type="EMBL" id="UZP76277.1"/>
    </source>
</evidence>
<reference evidence="2" key="1">
    <citation type="submission" date="2022-11" db="EMBL/GenBank/DDBJ databases">
        <authorList>
            <person name="Vasilchenko N.G."/>
            <person name="Prazdnova E.V."/>
            <person name="Gorovtsov A.V."/>
            <person name="Chistyakov V.A."/>
            <person name="Pak M.L."/>
        </authorList>
    </citation>
    <scope>NUCLEOTIDE SEQUENCE</scope>
    <source>
        <strain evidence="2">R 4.5</strain>
    </source>
</reference>
<protein>
    <submittedName>
        <fullName evidence="2">Uncharacterized protein</fullName>
    </submittedName>
</protein>
<feature type="compositionally biased region" description="Basic and acidic residues" evidence="1">
    <location>
        <begin position="18"/>
        <end position="31"/>
    </location>
</feature>